<evidence type="ECO:0000256" key="6">
    <source>
        <dbReference type="ARBA" id="ARBA00023004"/>
    </source>
</evidence>
<sequence length="161" mass="18080">MTPDQQLPNIKVGRDAARDEAYESEEETVSTVEYLNYRAVEREGWDVDDEDLFEKAAAADLDDIDHGTLEVGEYEYVLDAAEEAGQSWPFECRAASCANCCAFVTEGDVEMDMNLFLTDEEVEEMGLRLTCVSTPASDEVKLVYNARSHDYLQTVVGQREV</sequence>
<evidence type="ECO:0000256" key="4">
    <source>
        <dbReference type="ARBA" id="ARBA00022723"/>
    </source>
</evidence>
<comment type="cofactor">
    <cofactor evidence="8">
        <name>[2Fe-2S] cluster</name>
        <dbReference type="ChEBI" id="CHEBI:190135"/>
    </cofactor>
</comment>
<dbReference type="PANTHER" id="PTHR43112">
    <property type="entry name" value="FERREDOXIN"/>
    <property type="match status" value="1"/>
</dbReference>
<reference evidence="11 12" key="1">
    <citation type="journal article" date="2019" name="Int. J. Syst. Evol. Microbiol.">
        <title>The Global Catalogue of Microorganisms (GCM) 10K type strain sequencing project: providing services to taxonomists for standard genome sequencing and annotation.</title>
        <authorList>
            <consortium name="The Broad Institute Genomics Platform"/>
            <consortium name="The Broad Institute Genome Sequencing Center for Infectious Disease"/>
            <person name="Wu L."/>
            <person name="Ma J."/>
        </authorList>
    </citation>
    <scope>NUCLEOTIDE SEQUENCE [LARGE SCALE GENOMIC DNA]</scope>
    <source>
        <strain evidence="11 12">PSRA2</strain>
    </source>
</reference>
<dbReference type="Proteomes" id="UP001596406">
    <property type="component" value="Unassembled WGS sequence"/>
</dbReference>
<dbReference type="InterPro" id="IPR001041">
    <property type="entry name" value="2Fe-2S_ferredoxin-type"/>
</dbReference>
<dbReference type="CDD" id="cd00207">
    <property type="entry name" value="fer2"/>
    <property type="match status" value="1"/>
</dbReference>
<accession>A0ABD5UBJ3</accession>
<evidence type="ECO:0000256" key="9">
    <source>
        <dbReference type="SAM" id="MobiDB-lite"/>
    </source>
</evidence>
<dbReference type="RefSeq" id="WP_304449359.1">
    <property type="nucleotide sequence ID" value="NZ_JARRAH010000001.1"/>
</dbReference>
<organism evidence="11 12">
    <name type="scientific">Halomarina ordinaria</name>
    <dbReference type="NCBI Taxonomy" id="3033939"/>
    <lineage>
        <taxon>Archaea</taxon>
        <taxon>Methanobacteriati</taxon>
        <taxon>Methanobacteriota</taxon>
        <taxon>Stenosarchaea group</taxon>
        <taxon>Halobacteria</taxon>
        <taxon>Halobacteriales</taxon>
        <taxon>Natronomonadaceae</taxon>
        <taxon>Halomarina</taxon>
    </lineage>
</organism>
<keyword evidence="6" id="KW-0408">Iron</keyword>
<proteinExistence type="inferred from homology"/>
<dbReference type="GO" id="GO:0051537">
    <property type="term" value="F:2 iron, 2 sulfur cluster binding"/>
    <property type="evidence" value="ECO:0007669"/>
    <property type="project" value="UniProtKB-KW"/>
</dbReference>
<evidence type="ECO:0000256" key="8">
    <source>
        <dbReference type="ARBA" id="ARBA00034078"/>
    </source>
</evidence>
<evidence type="ECO:0000259" key="10">
    <source>
        <dbReference type="PROSITE" id="PS51085"/>
    </source>
</evidence>
<dbReference type="InterPro" id="IPR053441">
    <property type="entry name" value="2Fe2S_Ferredoxin"/>
</dbReference>
<comment type="similarity">
    <text evidence="1">Belongs to the 2Fe2S plant-type ferredoxin family.</text>
</comment>
<dbReference type="PROSITE" id="PS51085">
    <property type="entry name" value="2FE2S_FER_2"/>
    <property type="match status" value="1"/>
</dbReference>
<dbReference type="SUPFAM" id="SSF54292">
    <property type="entry name" value="2Fe-2S ferredoxin-like"/>
    <property type="match status" value="1"/>
</dbReference>
<name>A0ABD5UBJ3_9EURY</name>
<dbReference type="AlphaFoldDB" id="A0ABD5UBJ3"/>
<evidence type="ECO:0000313" key="12">
    <source>
        <dbReference type="Proteomes" id="UP001596406"/>
    </source>
</evidence>
<evidence type="ECO:0000256" key="3">
    <source>
        <dbReference type="ARBA" id="ARBA00022714"/>
    </source>
</evidence>
<evidence type="ECO:0000256" key="2">
    <source>
        <dbReference type="ARBA" id="ARBA00022448"/>
    </source>
</evidence>
<feature type="domain" description="2Fe-2S ferredoxin-type" evidence="10">
    <location>
        <begin position="55"/>
        <end position="148"/>
    </location>
</feature>
<keyword evidence="3" id="KW-0001">2Fe-2S</keyword>
<protein>
    <submittedName>
        <fullName evidence="11">Ferredoxin Fer</fullName>
    </submittedName>
</protein>
<dbReference type="Gene3D" id="3.10.20.30">
    <property type="match status" value="1"/>
</dbReference>
<dbReference type="PROSITE" id="PS00197">
    <property type="entry name" value="2FE2S_FER_1"/>
    <property type="match status" value="1"/>
</dbReference>
<dbReference type="GO" id="GO:0046872">
    <property type="term" value="F:metal ion binding"/>
    <property type="evidence" value="ECO:0007669"/>
    <property type="project" value="UniProtKB-KW"/>
</dbReference>
<evidence type="ECO:0000256" key="7">
    <source>
        <dbReference type="ARBA" id="ARBA00023014"/>
    </source>
</evidence>
<evidence type="ECO:0000256" key="1">
    <source>
        <dbReference type="ARBA" id="ARBA00007874"/>
    </source>
</evidence>
<dbReference type="EMBL" id="JBHSXM010000001">
    <property type="protein sequence ID" value="MFC6837696.1"/>
    <property type="molecule type" value="Genomic_DNA"/>
</dbReference>
<feature type="region of interest" description="Disordered" evidence="9">
    <location>
        <begin position="1"/>
        <end position="25"/>
    </location>
</feature>
<comment type="caution">
    <text evidence="11">The sequence shown here is derived from an EMBL/GenBank/DDBJ whole genome shotgun (WGS) entry which is preliminary data.</text>
</comment>
<keyword evidence="12" id="KW-1185">Reference proteome</keyword>
<dbReference type="InterPro" id="IPR036010">
    <property type="entry name" value="2Fe-2S_ferredoxin-like_sf"/>
</dbReference>
<dbReference type="InterPro" id="IPR006058">
    <property type="entry name" value="2Fe2S_fd_BS"/>
</dbReference>
<evidence type="ECO:0000256" key="5">
    <source>
        <dbReference type="ARBA" id="ARBA00022982"/>
    </source>
</evidence>
<dbReference type="PANTHER" id="PTHR43112:SF3">
    <property type="entry name" value="FERREDOXIN-2, CHLOROPLASTIC"/>
    <property type="match status" value="1"/>
</dbReference>
<dbReference type="Pfam" id="PF00111">
    <property type="entry name" value="Fer2"/>
    <property type="match status" value="1"/>
</dbReference>
<keyword evidence="5" id="KW-0249">Electron transport</keyword>
<feature type="compositionally biased region" description="Basic and acidic residues" evidence="9">
    <location>
        <begin position="12"/>
        <end position="21"/>
    </location>
</feature>
<keyword evidence="2" id="KW-0813">Transport</keyword>
<dbReference type="InterPro" id="IPR012675">
    <property type="entry name" value="Beta-grasp_dom_sf"/>
</dbReference>
<evidence type="ECO:0000313" key="11">
    <source>
        <dbReference type="EMBL" id="MFC6837696.1"/>
    </source>
</evidence>
<keyword evidence="4" id="KW-0479">Metal-binding</keyword>
<keyword evidence="7" id="KW-0411">Iron-sulfur</keyword>
<dbReference type="NCBIfam" id="NF041393">
    <property type="entry name" value="Frdxn_Halo"/>
    <property type="match status" value="1"/>
</dbReference>
<gene>
    <name evidence="11" type="primary">fer</name>
    <name evidence="11" type="ORF">ACFQHK_14470</name>
</gene>